<dbReference type="InterPro" id="IPR025296">
    <property type="entry name" value="DUF4158"/>
</dbReference>
<keyword evidence="3" id="KW-1185">Reference proteome</keyword>
<proteinExistence type="predicted"/>
<feature type="domain" description="DUF4158" evidence="1">
    <location>
        <begin position="3"/>
        <end position="101"/>
    </location>
</feature>
<protein>
    <submittedName>
        <fullName evidence="2">Transposase and inactivated derivatives, TnpA family</fullName>
    </submittedName>
</protein>
<dbReference type="STRING" id="46223.SAMN05421852_1248"/>
<gene>
    <name evidence="2" type="ORF">SAMN05421852_1248</name>
</gene>
<reference evidence="2 3" key="1">
    <citation type="submission" date="2016-10" db="EMBL/GenBank/DDBJ databases">
        <authorList>
            <person name="de Groot N.N."/>
        </authorList>
    </citation>
    <scope>NUCLEOTIDE SEQUENCE [LARGE SCALE GENOMIC DNA]</scope>
    <source>
        <strain evidence="2 3">DSM 44778</strain>
    </source>
</reference>
<accession>A0A1I3UCN9</accession>
<name>A0A1I3UCN9_9BACL</name>
<evidence type="ECO:0000313" key="2">
    <source>
        <dbReference type="EMBL" id="SFJ81288.1"/>
    </source>
</evidence>
<sequence>MLNIPDKVISYVAKQINVDPCIFPQYAQRENTLYDHLVEIRETYGYTLFSPKNYLRSLKYLLPLALENDDTSYLIQQVILYLKKEKVILPAITTIERIVWSTKLRAEKRIYGVLTRQLADSHKQKLDEVLEPNSKTKVSPLAWLRQDPGKPSPESFKKVLERLEYLRNLELQVDISMIRPRRLRQLARIGARYQAQSFKRLRSENEKYGILVAYLINLTQDLTDLAIDINDRVINYFYRKGKKARDELQKENGKALNQKLLRFLDLTTVLLEVWARSGARD</sequence>
<dbReference type="Pfam" id="PF13700">
    <property type="entry name" value="DUF4158"/>
    <property type="match status" value="1"/>
</dbReference>
<dbReference type="AlphaFoldDB" id="A0A1I3UCN9"/>
<dbReference type="Proteomes" id="UP000199545">
    <property type="component" value="Unassembled WGS sequence"/>
</dbReference>
<organism evidence="2 3">
    <name type="scientific">Thermoflavimicrobium dichotomicum</name>
    <dbReference type="NCBI Taxonomy" id="46223"/>
    <lineage>
        <taxon>Bacteria</taxon>
        <taxon>Bacillati</taxon>
        <taxon>Bacillota</taxon>
        <taxon>Bacilli</taxon>
        <taxon>Bacillales</taxon>
        <taxon>Thermoactinomycetaceae</taxon>
        <taxon>Thermoflavimicrobium</taxon>
    </lineage>
</organism>
<evidence type="ECO:0000313" key="3">
    <source>
        <dbReference type="Proteomes" id="UP000199545"/>
    </source>
</evidence>
<dbReference type="EMBL" id="FORR01000024">
    <property type="protein sequence ID" value="SFJ81288.1"/>
    <property type="molecule type" value="Genomic_DNA"/>
</dbReference>
<evidence type="ECO:0000259" key="1">
    <source>
        <dbReference type="Pfam" id="PF13700"/>
    </source>
</evidence>